<dbReference type="AlphaFoldDB" id="A0A653CFH5"/>
<dbReference type="EMBL" id="CAACVG010007688">
    <property type="protein sequence ID" value="VEN46617.1"/>
    <property type="molecule type" value="Genomic_DNA"/>
</dbReference>
<name>A0A653CFH5_CALMS</name>
<protein>
    <recommendedName>
        <fullName evidence="5">LanC-like protein 2</fullName>
    </recommendedName>
</protein>
<dbReference type="GO" id="GO:0005886">
    <property type="term" value="C:plasma membrane"/>
    <property type="evidence" value="ECO:0007669"/>
    <property type="project" value="TreeGrafter"/>
</dbReference>
<reference evidence="3 4" key="1">
    <citation type="submission" date="2019-01" db="EMBL/GenBank/DDBJ databases">
        <authorList>
            <person name="Sayadi A."/>
        </authorList>
    </citation>
    <scope>NUCLEOTIDE SEQUENCE [LARGE SCALE GENOMIC DNA]</scope>
</reference>
<keyword evidence="2" id="KW-0862">Zinc</keyword>
<dbReference type="InterPro" id="IPR007822">
    <property type="entry name" value="LANC-like"/>
</dbReference>
<sequence length="430" mass="49319">MNISPVQKINNLFLKCLKEEISTYSVQRSYLKVAPEMSSKYFKNPFPDYSENCPNFLEAGRLKKDHPVSLGLEKKWQELEMKLQMLDLNDYSVYTGTSGIALLKMKRGPTNSDMLKEALKLLSLSRLKGKRHTFLCGDAGPLAIGIHLNHLMGKSEEVEMLCGKLKSLSRDIVNVQSDLPNEYLYGRTGYLYAILYVNKHVTPQQFDDEFVRLIIEAILVSGRNLSKAFSFKCPLMYEWHESYYLGAAHGVSGILYLLLQVKQYLPDDDLQNLIKPTIDYLTTQRFPSGNFPSSLGRDVDKYVQWCHGAPGFVYLFCEAYKVFHDPKYLQLASECGDVIWERGLLKKGYSICHGVAGNAYCFLELYQTTKELKHLYRAMKFAEWCLDDTKQHEELSPDRPLSLYEGLAGRMYLFLDIQKPDEAKFPGFTL</sequence>
<dbReference type="OrthoDB" id="10257263at2759"/>
<feature type="binding site" evidence="2">
    <location>
        <position position="352"/>
    </location>
    <ligand>
        <name>Zn(2+)</name>
        <dbReference type="ChEBI" id="CHEBI:29105"/>
    </ligand>
</feature>
<dbReference type="Proteomes" id="UP000410492">
    <property type="component" value="Unassembled WGS sequence"/>
</dbReference>
<dbReference type="CDD" id="cd04794">
    <property type="entry name" value="euk_LANCL"/>
    <property type="match status" value="1"/>
</dbReference>
<proteinExistence type="inferred from homology"/>
<dbReference type="InterPro" id="IPR020464">
    <property type="entry name" value="LanC-like_prot_euk"/>
</dbReference>
<feature type="binding site" evidence="2">
    <location>
        <position position="353"/>
    </location>
    <ligand>
        <name>Zn(2+)</name>
        <dbReference type="ChEBI" id="CHEBI:29105"/>
    </ligand>
</feature>
<dbReference type="PANTHER" id="PTHR12736">
    <property type="entry name" value="LANC-LIKE PROTEIN"/>
    <property type="match status" value="1"/>
</dbReference>
<dbReference type="GO" id="GO:0005975">
    <property type="term" value="P:carbohydrate metabolic process"/>
    <property type="evidence" value="ECO:0007669"/>
    <property type="project" value="InterPro"/>
</dbReference>
<evidence type="ECO:0000313" key="3">
    <source>
        <dbReference type="EMBL" id="VEN46617.1"/>
    </source>
</evidence>
<evidence type="ECO:0000313" key="4">
    <source>
        <dbReference type="Proteomes" id="UP000410492"/>
    </source>
</evidence>
<dbReference type="PRINTS" id="PR01950">
    <property type="entry name" value="LANCSUPER"/>
</dbReference>
<dbReference type="SMART" id="SM01260">
    <property type="entry name" value="LANC_like"/>
    <property type="match status" value="1"/>
</dbReference>
<dbReference type="GO" id="GO:0046872">
    <property type="term" value="F:metal ion binding"/>
    <property type="evidence" value="ECO:0007669"/>
    <property type="project" value="UniProtKB-KW"/>
</dbReference>
<dbReference type="PRINTS" id="PR01951">
    <property type="entry name" value="LANCEUKARYTE"/>
</dbReference>
<keyword evidence="4" id="KW-1185">Reference proteome</keyword>
<dbReference type="PANTHER" id="PTHR12736:SF21">
    <property type="entry name" value="LANC-LIKE PROTEIN 2"/>
    <property type="match status" value="1"/>
</dbReference>
<dbReference type="Gene3D" id="1.50.10.10">
    <property type="match status" value="1"/>
</dbReference>
<evidence type="ECO:0008006" key="5">
    <source>
        <dbReference type="Google" id="ProtNLM"/>
    </source>
</evidence>
<feature type="binding site" evidence="2">
    <location>
        <position position="306"/>
    </location>
    <ligand>
        <name>Zn(2+)</name>
        <dbReference type="ChEBI" id="CHEBI:29105"/>
    </ligand>
</feature>
<dbReference type="Pfam" id="PF05147">
    <property type="entry name" value="LANC_like"/>
    <property type="match status" value="1"/>
</dbReference>
<evidence type="ECO:0000256" key="2">
    <source>
        <dbReference type="PIRSR" id="PIRSR607822-1"/>
    </source>
</evidence>
<keyword evidence="2" id="KW-0479">Metal-binding</keyword>
<gene>
    <name evidence="3" type="ORF">CALMAC_LOCUS8651</name>
</gene>
<dbReference type="SUPFAM" id="SSF158745">
    <property type="entry name" value="LanC-like"/>
    <property type="match status" value="1"/>
</dbReference>
<dbReference type="InterPro" id="IPR012341">
    <property type="entry name" value="6hp_glycosidase-like_sf"/>
</dbReference>
<accession>A0A653CFH5</accession>
<comment type="similarity">
    <text evidence="1">Belongs to the LanC-like protein family.</text>
</comment>
<dbReference type="GO" id="GO:0031179">
    <property type="term" value="P:peptide modification"/>
    <property type="evidence" value="ECO:0007669"/>
    <property type="project" value="InterPro"/>
</dbReference>
<organism evidence="3 4">
    <name type="scientific">Callosobruchus maculatus</name>
    <name type="common">Southern cowpea weevil</name>
    <name type="synonym">Pulse bruchid</name>
    <dbReference type="NCBI Taxonomy" id="64391"/>
    <lineage>
        <taxon>Eukaryota</taxon>
        <taxon>Metazoa</taxon>
        <taxon>Ecdysozoa</taxon>
        <taxon>Arthropoda</taxon>
        <taxon>Hexapoda</taxon>
        <taxon>Insecta</taxon>
        <taxon>Pterygota</taxon>
        <taxon>Neoptera</taxon>
        <taxon>Endopterygota</taxon>
        <taxon>Coleoptera</taxon>
        <taxon>Polyphaga</taxon>
        <taxon>Cucujiformia</taxon>
        <taxon>Chrysomeloidea</taxon>
        <taxon>Chrysomelidae</taxon>
        <taxon>Bruchinae</taxon>
        <taxon>Bruchini</taxon>
        <taxon>Callosobruchus</taxon>
    </lineage>
</organism>
<evidence type="ECO:0000256" key="1">
    <source>
        <dbReference type="ARBA" id="ARBA00007179"/>
    </source>
</evidence>